<evidence type="ECO:0000313" key="2">
    <source>
        <dbReference type="Proteomes" id="UP000799429"/>
    </source>
</evidence>
<proteinExistence type="predicted"/>
<keyword evidence="2" id="KW-1185">Reference proteome</keyword>
<protein>
    <submittedName>
        <fullName evidence="1">Uncharacterized protein</fullName>
    </submittedName>
</protein>
<accession>A0A9P4VMP6</accession>
<dbReference type="Proteomes" id="UP000799429">
    <property type="component" value="Unassembled WGS sequence"/>
</dbReference>
<evidence type="ECO:0000313" key="1">
    <source>
        <dbReference type="EMBL" id="KAF2835410.1"/>
    </source>
</evidence>
<comment type="caution">
    <text evidence="1">The sequence shown here is derived from an EMBL/GenBank/DDBJ whole genome shotgun (WGS) entry which is preliminary data.</text>
</comment>
<gene>
    <name evidence="1" type="ORF">M501DRAFT_452234</name>
</gene>
<dbReference type="EMBL" id="MU006109">
    <property type="protein sequence ID" value="KAF2835410.1"/>
    <property type="molecule type" value="Genomic_DNA"/>
</dbReference>
<organism evidence="1 2">
    <name type="scientific">Patellaria atrata CBS 101060</name>
    <dbReference type="NCBI Taxonomy" id="1346257"/>
    <lineage>
        <taxon>Eukaryota</taxon>
        <taxon>Fungi</taxon>
        <taxon>Dikarya</taxon>
        <taxon>Ascomycota</taxon>
        <taxon>Pezizomycotina</taxon>
        <taxon>Dothideomycetes</taxon>
        <taxon>Dothideomycetes incertae sedis</taxon>
        <taxon>Patellariales</taxon>
        <taxon>Patellariaceae</taxon>
        <taxon>Patellaria</taxon>
    </lineage>
</organism>
<dbReference type="AlphaFoldDB" id="A0A9P4VMP6"/>
<reference evidence="1" key="1">
    <citation type="journal article" date="2020" name="Stud. Mycol.">
        <title>101 Dothideomycetes genomes: a test case for predicting lifestyles and emergence of pathogens.</title>
        <authorList>
            <person name="Haridas S."/>
            <person name="Albert R."/>
            <person name="Binder M."/>
            <person name="Bloem J."/>
            <person name="Labutti K."/>
            <person name="Salamov A."/>
            <person name="Andreopoulos B."/>
            <person name="Baker S."/>
            <person name="Barry K."/>
            <person name="Bills G."/>
            <person name="Bluhm B."/>
            <person name="Cannon C."/>
            <person name="Castanera R."/>
            <person name="Culley D."/>
            <person name="Daum C."/>
            <person name="Ezra D."/>
            <person name="Gonzalez J."/>
            <person name="Henrissat B."/>
            <person name="Kuo A."/>
            <person name="Liang C."/>
            <person name="Lipzen A."/>
            <person name="Lutzoni F."/>
            <person name="Magnuson J."/>
            <person name="Mondo S."/>
            <person name="Nolan M."/>
            <person name="Ohm R."/>
            <person name="Pangilinan J."/>
            <person name="Park H.-J."/>
            <person name="Ramirez L."/>
            <person name="Alfaro M."/>
            <person name="Sun H."/>
            <person name="Tritt A."/>
            <person name="Yoshinaga Y."/>
            <person name="Zwiers L.-H."/>
            <person name="Turgeon B."/>
            <person name="Goodwin S."/>
            <person name="Spatafora J."/>
            <person name="Crous P."/>
            <person name="Grigoriev I."/>
        </authorList>
    </citation>
    <scope>NUCLEOTIDE SEQUENCE</scope>
    <source>
        <strain evidence="1">CBS 101060</strain>
    </source>
</reference>
<name>A0A9P4VMP6_9PEZI</name>
<sequence length="177" mass="20086">MHLSRNSFCCVCSFSLTAPENVATEQPPYRQMYVATVLLYWTLLRTAHAHPRESPRIFNCTAVGTNPGKAYKYMPRFEKADWTSASSILRMSADRMLTVRYCRQAVYCTVPTPHIIGNDIDITYHPVLFRTLLVLGTEETRNSSHTWQTNCAVTFASGRSVFRLHALLGSDIVSYNI</sequence>